<keyword evidence="5" id="KW-0812">Transmembrane</keyword>
<proteinExistence type="predicted"/>
<evidence type="ECO:0000256" key="1">
    <source>
        <dbReference type="ARBA" id="ARBA00022723"/>
    </source>
</evidence>
<name>A0A9K3K9M3_9STRA</name>
<dbReference type="OrthoDB" id="264354at2759"/>
<evidence type="ECO:0000313" key="9">
    <source>
        <dbReference type="Proteomes" id="UP000693970"/>
    </source>
</evidence>
<dbReference type="SMART" id="SM00744">
    <property type="entry name" value="RINGv"/>
    <property type="match status" value="1"/>
</dbReference>
<keyword evidence="5" id="KW-1133">Transmembrane helix</keyword>
<dbReference type="InterPro" id="IPR011016">
    <property type="entry name" value="Znf_RING-CH"/>
</dbReference>
<dbReference type="CDD" id="cd16495">
    <property type="entry name" value="RING_CH-C4HC3_MARCH"/>
    <property type="match status" value="1"/>
</dbReference>
<sequence length="477" mass="53686">MENENHDFQQQTTVAANSVNERNLQSPSFQKKERIPCAAVDSMAAPQSAQGEDDSNHVRTCRICLEEDAIETMIAPCKCKGSSKWVHRDCLDEWRLQESDRAFSKCTECLFDYYLQPIYKDEGGSVHRRIKFYWTVSRDVCFGTVILQLMIVALAALIHACDRNEALPNQTVPAFQAHPWSLYYLLGWLLLLVFLGIYGSGVLCFHGCSISKSLPQFGPPSTVGTTATSTAIGTTTSQSVTRSSQITPFTTGGSFVGNDMARNVAMESNSEFYRRARHRRQRNYYHHQQRVHDNHQREDTCCDSCTYACNRQPILFCDPYGCYEVCRCCCCCCDEYPHGRSEQNTDCCTTCDGTTCGGGDSGNQDCGESVHVLLIILLVFAIILAVIGFFVGMVITVIAFQRVVQRHIHLLQKKQLVQEYQVVDLQEYDLDQPVPTAPREDDLQWNTARPAIANPSAPFEPLPEKDVSYLRKLGLKD</sequence>
<evidence type="ECO:0000256" key="4">
    <source>
        <dbReference type="SAM" id="MobiDB-lite"/>
    </source>
</evidence>
<dbReference type="PROSITE" id="PS51292">
    <property type="entry name" value="ZF_RING_CH"/>
    <property type="match status" value="1"/>
</dbReference>
<feature type="transmembrane region" description="Helical" evidence="5">
    <location>
        <begin position="180"/>
        <end position="205"/>
    </location>
</feature>
<reference evidence="7" key="2">
    <citation type="submission" date="2021-04" db="EMBL/GenBank/DDBJ databases">
        <authorList>
            <person name="Podell S."/>
        </authorList>
    </citation>
    <scope>NUCLEOTIDE SEQUENCE</scope>
    <source>
        <strain evidence="7">Hildebrandi</strain>
    </source>
</reference>
<feature type="region of interest" description="Disordered" evidence="4">
    <location>
        <begin position="1"/>
        <end position="31"/>
    </location>
</feature>
<feature type="transmembrane region" description="Helical" evidence="5">
    <location>
        <begin position="140"/>
        <end position="160"/>
    </location>
</feature>
<feature type="domain" description="RING-CH-type" evidence="6">
    <location>
        <begin position="53"/>
        <end position="116"/>
    </location>
</feature>
<dbReference type="Pfam" id="PF12906">
    <property type="entry name" value="RINGv"/>
    <property type="match status" value="1"/>
</dbReference>
<keyword evidence="9" id="KW-1185">Reference proteome</keyword>
<organism evidence="7 9">
    <name type="scientific">Nitzschia inconspicua</name>
    <dbReference type="NCBI Taxonomy" id="303405"/>
    <lineage>
        <taxon>Eukaryota</taxon>
        <taxon>Sar</taxon>
        <taxon>Stramenopiles</taxon>
        <taxon>Ochrophyta</taxon>
        <taxon>Bacillariophyta</taxon>
        <taxon>Bacillariophyceae</taxon>
        <taxon>Bacillariophycidae</taxon>
        <taxon>Bacillariales</taxon>
        <taxon>Bacillariaceae</taxon>
        <taxon>Nitzschia</taxon>
    </lineage>
</organism>
<protein>
    <submittedName>
        <fullName evidence="7">Ring-variant domain containing protein</fullName>
    </submittedName>
</protein>
<gene>
    <name evidence="7" type="ORF">IV203_002642</name>
    <name evidence="8" type="ORF">IV203_034583</name>
</gene>
<dbReference type="PANTHER" id="PTHR46347:SF1">
    <property type="entry name" value="RING_FYVE_PHD ZINC FINGER SUPERFAMILY PROTEIN"/>
    <property type="match status" value="1"/>
</dbReference>
<keyword evidence="1" id="KW-0479">Metal-binding</keyword>
<dbReference type="Proteomes" id="UP000693970">
    <property type="component" value="Unassembled WGS sequence"/>
</dbReference>
<evidence type="ECO:0000256" key="5">
    <source>
        <dbReference type="SAM" id="Phobius"/>
    </source>
</evidence>
<comment type="caution">
    <text evidence="7">The sequence shown here is derived from an EMBL/GenBank/DDBJ whole genome shotgun (WGS) entry which is preliminary data.</text>
</comment>
<keyword evidence="5" id="KW-0472">Membrane</keyword>
<dbReference type="EMBL" id="JAGRRH010000013">
    <property type="protein sequence ID" value="KAG7359485.1"/>
    <property type="molecule type" value="Genomic_DNA"/>
</dbReference>
<accession>A0A9K3K9M3</accession>
<evidence type="ECO:0000256" key="3">
    <source>
        <dbReference type="ARBA" id="ARBA00022833"/>
    </source>
</evidence>
<evidence type="ECO:0000259" key="6">
    <source>
        <dbReference type="PROSITE" id="PS51292"/>
    </source>
</evidence>
<feature type="transmembrane region" description="Helical" evidence="5">
    <location>
        <begin position="372"/>
        <end position="400"/>
    </location>
</feature>
<feature type="compositionally biased region" description="Polar residues" evidence="4">
    <location>
        <begin position="8"/>
        <end position="29"/>
    </location>
</feature>
<dbReference type="GO" id="GO:0008270">
    <property type="term" value="F:zinc ion binding"/>
    <property type="evidence" value="ECO:0007669"/>
    <property type="project" value="UniProtKB-KW"/>
</dbReference>
<evidence type="ECO:0000313" key="7">
    <source>
        <dbReference type="EMBL" id="KAG7338913.1"/>
    </source>
</evidence>
<reference evidence="7" key="1">
    <citation type="journal article" date="2021" name="Sci. Rep.">
        <title>Diploid genomic architecture of Nitzschia inconspicua, an elite biomass production diatom.</title>
        <authorList>
            <person name="Oliver A."/>
            <person name="Podell S."/>
            <person name="Pinowska A."/>
            <person name="Traller J.C."/>
            <person name="Smith S.R."/>
            <person name="McClure R."/>
            <person name="Beliaev A."/>
            <person name="Bohutskyi P."/>
            <person name="Hill E.A."/>
            <person name="Rabines A."/>
            <person name="Zheng H."/>
            <person name="Allen L.Z."/>
            <person name="Kuo A."/>
            <person name="Grigoriev I.V."/>
            <person name="Allen A.E."/>
            <person name="Hazlebeck D."/>
            <person name="Allen E.E."/>
        </authorList>
    </citation>
    <scope>NUCLEOTIDE SEQUENCE</scope>
    <source>
        <strain evidence="7">Hildebrandi</strain>
    </source>
</reference>
<dbReference type="AlphaFoldDB" id="A0A9K3K9M3"/>
<keyword evidence="3" id="KW-0862">Zinc</keyword>
<dbReference type="PANTHER" id="PTHR46347">
    <property type="entry name" value="RING/FYVE/PHD ZINC FINGER SUPERFAMILY PROTEIN"/>
    <property type="match status" value="1"/>
</dbReference>
<evidence type="ECO:0000256" key="2">
    <source>
        <dbReference type="ARBA" id="ARBA00022771"/>
    </source>
</evidence>
<keyword evidence="2" id="KW-0863">Zinc-finger</keyword>
<evidence type="ECO:0000313" key="8">
    <source>
        <dbReference type="EMBL" id="KAG7359485.1"/>
    </source>
</evidence>
<dbReference type="EMBL" id="JAGRRH010000045">
    <property type="protein sequence ID" value="KAG7338913.1"/>
    <property type="molecule type" value="Genomic_DNA"/>
</dbReference>